<feature type="transmembrane region" description="Helical" evidence="1">
    <location>
        <begin position="7"/>
        <end position="25"/>
    </location>
</feature>
<sequence>MTGGARIAALVTAGLVGLGGVALHLVTGHGWGLIGLGAVIALGTLFEGRYRARMPEGQVQWQRTGECEVDVETGAVVEVWYDPLTGARKYEPVAD</sequence>
<feature type="transmembrane region" description="Helical" evidence="1">
    <location>
        <begin position="31"/>
        <end position="48"/>
    </location>
</feature>
<dbReference type="Proteomes" id="UP001184150">
    <property type="component" value="Unassembled WGS sequence"/>
</dbReference>
<comment type="caution">
    <text evidence="2">The sequence shown here is derived from an EMBL/GenBank/DDBJ whole genome shotgun (WGS) entry which is preliminary data.</text>
</comment>
<evidence type="ECO:0000313" key="3">
    <source>
        <dbReference type="Proteomes" id="UP001184150"/>
    </source>
</evidence>
<proteinExistence type="predicted"/>
<name>A0ABU1MHC2_9SPHN</name>
<evidence type="ECO:0000256" key="1">
    <source>
        <dbReference type="SAM" id="Phobius"/>
    </source>
</evidence>
<evidence type="ECO:0000313" key="2">
    <source>
        <dbReference type="EMBL" id="MDR6509739.1"/>
    </source>
</evidence>
<dbReference type="EMBL" id="JAVDRD010000001">
    <property type="protein sequence ID" value="MDR6509739.1"/>
    <property type="molecule type" value="Genomic_DNA"/>
</dbReference>
<keyword evidence="3" id="KW-1185">Reference proteome</keyword>
<reference evidence="2 3" key="1">
    <citation type="submission" date="2023-07" db="EMBL/GenBank/DDBJ databases">
        <title>Sorghum-associated microbial communities from plants grown in Nebraska, USA.</title>
        <authorList>
            <person name="Schachtman D."/>
        </authorList>
    </citation>
    <scope>NUCLEOTIDE SEQUENCE [LARGE SCALE GENOMIC DNA]</scope>
    <source>
        <strain evidence="2 3">DS1027</strain>
    </source>
</reference>
<keyword evidence="1" id="KW-1133">Transmembrane helix</keyword>
<protein>
    <submittedName>
        <fullName evidence="2">Uncharacterized protein</fullName>
    </submittedName>
</protein>
<keyword evidence="1" id="KW-0472">Membrane</keyword>
<keyword evidence="1" id="KW-0812">Transmembrane</keyword>
<accession>A0ABU1MHC2</accession>
<organism evidence="2 3">
    <name type="scientific">Novosphingobium capsulatum</name>
    <dbReference type="NCBI Taxonomy" id="13688"/>
    <lineage>
        <taxon>Bacteria</taxon>
        <taxon>Pseudomonadati</taxon>
        <taxon>Pseudomonadota</taxon>
        <taxon>Alphaproteobacteria</taxon>
        <taxon>Sphingomonadales</taxon>
        <taxon>Sphingomonadaceae</taxon>
        <taxon>Novosphingobium</taxon>
    </lineage>
</organism>
<gene>
    <name evidence="2" type="ORF">J2792_000579</name>
</gene>
<dbReference type="RefSeq" id="WP_054131069.1">
    <property type="nucleotide sequence ID" value="NZ_JAVDRD010000001.1"/>
</dbReference>